<dbReference type="EMBL" id="BLXT01002484">
    <property type="protein sequence ID" value="GFN94976.1"/>
    <property type="molecule type" value="Genomic_DNA"/>
</dbReference>
<reference evidence="1 2" key="1">
    <citation type="journal article" date="2021" name="Elife">
        <title>Chloroplast acquisition without the gene transfer in kleptoplastic sea slugs, Plakobranchus ocellatus.</title>
        <authorList>
            <person name="Maeda T."/>
            <person name="Takahashi S."/>
            <person name="Yoshida T."/>
            <person name="Shimamura S."/>
            <person name="Takaki Y."/>
            <person name="Nagai Y."/>
            <person name="Toyoda A."/>
            <person name="Suzuki Y."/>
            <person name="Arimoto A."/>
            <person name="Ishii H."/>
            <person name="Satoh N."/>
            <person name="Nishiyama T."/>
            <person name="Hasebe M."/>
            <person name="Maruyama T."/>
            <person name="Minagawa J."/>
            <person name="Obokata J."/>
            <person name="Shigenobu S."/>
        </authorList>
    </citation>
    <scope>NUCLEOTIDE SEQUENCE [LARGE SCALE GENOMIC DNA]</scope>
</reference>
<accession>A0AAV3ZK85</accession>
<organism evidence="1 2">
    <name type="scientific">Plakobranchus ocellatus</name>
    <dbReference type="NCBI Taxonomy" id="259542"/>
    <lineage>
        <taxon>Eukaryota</taxon>
        <taxon>Metazoa</taxon>
        <taxon>Spiralia</taxon>
        <taxon>Lophotrochozoa</taxon>
        <taxon>Mollusca</taxon>
        <taxon>Gastropoda</taxon>
        <taxon>Heterobranchia</taxon>
        <taxon>Euthyneura</taxon>
        <taxon>Panpulmonata</taxon>
        <taxon>Sacoglossa</taxon>
        <taxon>Placobranchoidea</taxon>
        <taxon>Plakobranchidae</taxon>
        <taxon>Plakobranchus</taxon>
    </lineage>
</organism>
<sequence length="179" mass="20175">MNDFTMDTCVYIDWDDYDRKFVYHEVGATCTNPDFSGATYGGTVTDLASTPIIYSFLREGIYTVQIVAEDGGGSREDVSNTFPVSYEDCGSPTTYIRFARRYFYLADTFQRSKYIRLSGFANINCPANLANTKSWSLNRVDEATGEDLTAVDISGLTTNKAELYIPTRFLLLGFYKYSI</sequence>
<keyword evidence="2" id="KW-1185">Reference proteome</keyword>
<evidence type="ECO:0000313" key="1">
    <source>
        <dbReference type="EMBL" id="GFN94976.1"/>
    </source>
</evidence>
<comment type="caution">
    <text evidence="1">The sequence shown here is derived from an EMBL/GenBank/DDBJ whole genome shotgun (WGS) entry which is preliminary data.</text>
</comment>
<dbReference type="AlphaFoldDB" id="A0AAV3ZK85"/>
<proteinExistence type="predicted"/>
<dbReference type="Proteomes" id="UP000735302">
    <property type="component" value="Unassembled WGS sequence"/>
</dbReference>
<evidence type="ECO:0000313" key="2">
    <source>
        <dbReference type="Proteomes" id="UP000735302"/>
    </source>
</evidence>
<name>A0AAV3ZK85_9GAST</name>
<protein>
    <submittedName>
        <fullName evidence="1">Location of vulva defective 1</fullName>
    </submittedName>
</protein>
<gene>
    <name evidence="1" type="ORF">PoB_002148200</name>
</gene>